<organism evidence="1 2">
    <name type="scientific">Polarella glacialis</name>
    <name type="common">Dinoflagellate</name>
    <dbReference type="NCBI Taxonomy" id="89957"/>
    <lineage>
        <taxon>Eukaryota</taxon>
        <taxon>Sar</taxon>
        <taxon>Alveolata</taxon>
        <taxon>Dinophyceae</taxon>
        <taxon>Suessiales</taxon>
        <taxon>Suessiaceae</taxon>
        <taxon>Polarella</taxon>
    </lineage>
</organism>
<reference evidence="1" key="1">
    <citation type="submission" date="2021-02" db="EMBL/GenBank/DDBJ databases">
        <authorList>
            <person name="Dougan E. K."/>
            <person name="Rhodes N."/>
            <person name="Thang M."/>
            <person name="Chan C."/>
        </authorList>
    </citation>
    <scope>NUCLEOTIDE SEQUENCE</scope>
</reference>
<dbReference type="Proteomes" id="UP000654075">
    <property type="component" value="Unassembled WGS sequence"/>
</dbReference>
<proteinExistence type="predicted"/>
<name>A0A813FWG0_POLGL</name>
<evidence type="ECO:0000313" key="2">
    <source>
        <dbReference type="Proteomes" id="UP000654075"/>
    </source>
</evidence>
<dbReference type="OrthoDB" id="10356814at2759"/>
<gene>
    <name evidence="1" type="ORF">PGLA1383_LOCUS35627</name>
</gene>
<evidence type="ECO:0000313" key="1">
    <source>
        <dbReference type="EMBL" id="CAE8617971.1"/>
    </source>
</evidence>
<protein>
    <submittedName>
        <fullName evidence="1">Uncharacterized protein</fullName>
    </submittedName>
</protein>
<sequence length="348" mass="37578">MRVCAARLQGLSAGSQGSRRAWHSSRLLCSGFDGLDATASLSTEAQLTEMLQSVKKGRLDLALSLAGPLAAALDVSETAQQFLARECSERAWRSHEDGRESRERGIALAVSGATFDIPGRLKVRPAHLAEGFWLRDVSDQHHRADTISKLARCSLALRGLESADAAEALQQRCRVARSSASEEEASTAETAVRDLLLVGRSAVVKLQTSRSAAVLQSFVAREFAEGSPGTVASCPALLNLLLRAGHQFTDSLGELEPAQTLQEPVRGPAVLALRLWADRRQLAAARQMTTISEIISEACSGGLLPDPKDGLDLLNVAETFFQGDCPLKERRQALSVFRRTAERLREQG</sequence>
<keyword evidence="2" id="KW-1185">Reference proteome</keyword>
<dbReference type="EMBL" id="CAJNNV010026353">
    <property type="protein sequence ID" value="CAE8617971.1"/>
    <property type="molecule type" value="Genomic_DNA"/>
</dbReference>
<dbReference type="AlphaFoldDB" id="A0A813FWG0"/>
<comment type="caution">
    <text evidence="1">The sequence shown here is derived from an EMBL/GenBank/DDBJ whole genome shotgun (WGS) entry which is preliminary data.</text>
</comment>
<accession>A0A813FWG0</accession>